<dbReference type="PANTHER" id="PTHR30569">
    <property type="entry name" value="CYTOSINE TRANSPORTER CODB"/>
    <property type="match status" value="1"/>
</dbReference>
<evidence type="ECO:0000256" key="5">
    <source>
        <dbReference type="ARBA" id="ARBA00023136"/>
    </source>
</evidence>
<feature type="transmembrane region" description="Helical" evidence="6">
    <location>
        <begin position="431"/>
        <end position="450"/>
    </location>
</feature>
<feature type="transmembrane region" description="Helical" evidence="6">
    <location>
        <begin position="213"/>
        <end position="236"/>
    </location>
</feature>
<evidence type="ECO:0000313" key="7">
    <source>
        <dbReference type="EMBL" id="OAH56835.1"/>
    </source>
</evidence>
<dbReference type="PANTHER" id="PTHR30569:SF0">
    <property type="entry name" value="CYTOSINE PERMEASE"/>
    <property type="match status" value="1"/>
</dbReference>
<dbReference type="Gene3D" id="1.10.4160.10">
    <property type="entry name" value="Hydantoin permease"/>
    <property type="match status" value="1"/>
</dbReference>
<dbReference type="Pfam" id="PF02133">
    <property type="entry name" value="Transp_cyt_pur"/>
    <property type="match status" value="1"/>
</dbReference>
<reference evidence="7 8" key="1">
    <citation type="submission" date="2016-01" db="EMBL/GenBank/DDBJ databases">
        <title>Investigation of taxonomic status of Bacillus aminovorans.</title>
        <authorList>
            <person name="Verma A."/>
            <person name="Pal Y."/>
            <person name="Krishnamurthi S."/>
        </authorList>
    </citation>
    <scope>NUCLEOTIDE SEQUENCE [LARGE SCALE GENOMIC DNA]</scope>
    <source>
        <strain evidence="7 8">DSM 4337</strain>
    </source>
</reference>
<sequence>MAGVPTNLGNQEGLSEKELMKDDYSLSKVPPEKRTMGLLSVANIALGISTAIFFFQMGSVMAIQFGAMNALVSGIYAAIVAGIISTIIIYLAAKTGMNVNLLSRGGGFGFIGASLTSLIYASNFIMYCAFEGILMVYAVNEFLPFIPMWVLIVFFGSVVIPLNWFGIKQLDKIQKWTLPIFIVMLAIALIVSFNKTPAYAGNFLSFMPEGVQFGGTALLLCIGMQNGLLGLMALLASDYARFLKKDDVKVGKYIIGFFPQILCFFIMGLIGIWFGVRMAEGNPGVYMVQLLGIGGVFFTILTQVRINITNLYSGSLSLSNFFENVFKFKPGRPFWVVVSGVVSIALMLGGILDHLSGVLIAQGIFLMAWAAILISDAFVVKKLLKIGPTYYEYRQSNLYGWNPVGVVAFIVASVLGSIAGFGYMGPFLENTSAFFSFIIAFVVTIIMAVATKGKYYVKEEATDVPAEEYIA</sequence>
<dbReference type="OrthoDB" id="9773246at2"/>
<organism evidence="7 8">
    <name type="scientific">Domibacillus aminovorans</name>
    <dbReference type="NCBI Taxonomy" id="29332"/>
    <lineage>
        <taxon>Bacteria</taxon>
        <taxon>Bacillati</taxon>
        <taxon>Bacillota</taxon>
        <taxon>Bacilli</taxon>
        <taxon>Bacillales</taxon>
        <taxon>Bacillaceae</taxon>
        <taxon>Domibacillus</taxon>
    </lineage>
</organism>
<keyword evidence="3 6" id="KW-0812">Transmembrane</keyword>
<dbReference type="InterPro" id="IPR030191">
    <property type="entry name" value="CodB"/>
</dbReference>
<comment type="subcellular location">
    <subcellularLocation>
        <location evidence="1">Membrane</location>
        <topology evidence="1">Multi-pass membrane protein</topology>
    </subcellularLocation>
</comment>
<evidence type="ECO:0000256" key="3">
    <source>
        <dbReference type="ARBA" id="ARBA00022692"/>
    </source>
</evidence>
<feature type="transmembrane region" description="Helical" evidence="6">
    <location>
        <begin position="401"/>
        <end position="425"/>
    </location>
</feature>
<accession>A0A177KV77</accession>
<feature type="transmembrane region" description="Helical" evidence="6">
    <location>
        <begin position="75"/>
        <end position="93"/>
    </location>
</feature>
<dbReference type="Proteomes" id="UP000077271">
    <property type="component" value="Unassembled WGS sequence"/>
</dbReference>
<gene>
    <name evidence="7" type="ORF">AWH48_19610</name>
</gene>
<feature type="transmembrane region" description="Helical" evidence="6">
    <location>
        <begin position="105"/>
        <end position="126"/>
    </location>
</feature>
<comment type="similarity">
    <text evidence="2">Belongs to the purine-cytosine permease (2.A.39) family.</text>
</comment>
<feature type="transmembrane region" description="Helical" evidence="6">
    <location>
        <begin position="257"/>
        <end position="276"/>
    </location>
</feature>
<dbReference type="AlphaFoldDB" id="A0A177KV77"/>
<dbReference type="InterPro" id="IPR001248">
    <property type="entry name" value="Pur-cyt_permease"/>
</dbReference>
<feature type="transmembrane region" description="Helical" evidence="6">
    <location>
        <begin position="176"/>
        <end position="193"/>
    </location>
</feature>
<evidence type="ECO:0000256" key="4">
    <source>
        <dbReference type="ARBA" id="ARBA00022989"/>
    </source>
</evidence>
<dbReference type="GO" id="GO:0005886">
    <property type="term" value="C:plasma membrane"/>
    <property type="evidence" value="ECO:0007669"/>
    <property type="project" value="TreeGrafter"/>
</dbReference>
<comment type="caution">
    <text evidence="7">The sequence shown here is derived from an EMBL/GenBank/DDBJ whole genome shotgun (WGS) entry which is preliminary data.</text>
</comment>
<proteinExistence type="inferred from homology"/>
<keyword evidence="5 6" id="KW-0472">Membrane</keyword>
<keyword evidence="4 6" id="KW-1133">Transmembrane helix</keyword>
<evidence type="ECO:0000256" key="1">
    <source>
        <dbReference type="ARBA" id="ARBA00004141"/>
    </source>
</evidence>
<dbReference type="GO" id="GO:0015209">
    <property type="term" value="F:cytosine transmembrane transporter activity"/>
    <property type="evidence" value="ECO:0007669"/>
    <property type="project" value="InterPro"/>
</dbReference>
<feature type="transmembrane region" description="Helical" evidence="6">
    <location>
        <begin position="288"/>
        <end position="312"/>
    </location>
</feature>
<evidence type="ECO:0000313" key="8">
    <source>
        <dbReference type="Proteomes" id="UP000077271"/>
    </source>
</evidence>
<dbReference type="EMBL" id="LQWZ01000017">
    <property type="protein sequence ID" value="OAH56835.1"/>
    <property type="molecule type" value="Genomic_DNA"/>
</dbReference>
<evidence type="ECO:0000256" key="2">
    <source>
        <dbReference type="ARBA" id="ARBA00008974"/>
    </source>
</evidence>
<feature type="transmembrane region" description="Helical" evidence="6">
    <location>
        <begin position="146"/>
        <end position="164"/>
    </location>
</feature>
<name>A0A177KV77_9BACI</name>
<feature type="transmembrane region" description="Helical" evidence="6">
    <location>
        <begin position="36"/>
        <end position="55"/>
    </location>
</feature>
<protein>
    <submittedName>
        <fullName evidence="7">Permease</fullName>
    </submittedName>
</protein>
<dbReference type="RefSeq" id="WP_018395784.1">
    <property type="nucleotide sequence ID" value="NZ_LQWZ01000017.1"/>
</dbReference>
<feature type="transmembrane region" description="Helical" evidence="6">
    <location>
        <begin position="333"/>
        <end position="352"/>
    </location>
</feature>
<feature type="transmembrane region" description="Helical" evidence="6">
    <location>
        <begin position="358"/>
        <end position="380"/>
    </location>
</feature>
<evidence type="ECO:0000256" key="6">
    <source>
        <dbReference type="SAM" id="Phobius"/>
    </source>
</evidence>